<reference evidence="9 10" key="1">
    <citation type="submission" date="2016-10" db="EMBL/GenBank/DDBJ databases">
        <authorList>
            <person name="de Groot N.N."/>
        </authorList>
    </citation>
    <scope>NUCLEOTIDE SEQUENCE [LARGE SCALE GENOMIC DNA]</scope>
    <source>
        <strain evidence="9 10">DSM 9990</strain>
    </source>
</reference>
<accession>A0A1I4VMJ8</accession>
<dbReference type="GO" id="GO:0022625">
    <property type="term" value="C:cytosolic large ribosomal subunit"/>
    <property type="evidence" value="ECO:0007669"/>
    <property type="project" value="UniProtKB-UniRule"/>
</dbReference>
<keyword evidence="2 5" id="KW-0694">RNA-binding</keyword>
<dbReference type="HAMAP" id="MF_01365_B">
    <property type="entry name" value="Ribosomal_uL6_B"/>
    <property type="match status" value="1"/>
</dbReference>
<dbReference type="GO" id="GO:0019843">
    <property type="term" value="F:rRNA binding"/>
    <property type="evidence" value="ECO:0007669"/>
    <property type="project" value="UniProtKB-UniRule"/>
</dbReference>
<dbReference type="NCBIfam" id="TIGR03654">
    <property type="entry name" value="L6_bact"/>
    <property type="match status" value="1"/>
</dbReference>
<evidence type="ECO:0000256" key="5">
    <source>
        <dbReference type="HAMAP-Rule" id="MF_01365"/>
    </source>
</evidence>
<proteinExistence type="inferred from homology"/>
<evidence type="ECO:0000259" key="8">
    <source>
        <dbReference type="Pfam" id="PF00347"/>
    </source>
</evidence>
<keyword evidence="3 5" id="KW-0689">Ribosomal protein</keyword>
<keyword evidence="10" id="KW-1185">Reference proteome</keyword>
<evidence type="ECO:0000256" key="3">
    <source>
        <dbReference type="ARBA" id="ARBA00022980"/>
    </source>
</evidence>
<dbReference type="GO" id="GO:0002181">
    <property type="term" value="P:cytoplasmic translation"/>
    <property type="evidence" value="ECO:0007669"/>
    <property type="project" value="TreeGrafter"/>
</dbReference>
<dbReference type="InterPro" id="IPR036789">
    <property type="entry name" value="Ribosomal_uL6-like_a/b-dom_sf"/>
</dbReference>
<dbReference type="InterPro" id="IPR000702">
    <property type="entry name" value="Ribosomal_uL6-like"/>
</dbReference>
<evidence type="ECO:0000256" key="7">
    <source>
        <dbReference type="RuleBase" id="RU003870"/>
    </source>
</evidence>
<dbReference type="GO" id="GO:0003735">
    <property type="term" value="F:structural constituent of ribosome"/>
    <property type="evidence" value="ECO:0007669"/>
    <property type="project" value="UniProtKB-UniRule"/>
</dbReference>
<feature type="domain" description="Large ribosomal subunit protein uL6 alpha-beta" evidence="8">
    <location>
        <begin position="11"/>
        <end position="82"/>
    </location>
</feature>
<organism evidence="9 10">
    <name type="scientific">Thermodesulforhabdus norvegica</name>
    <dbReference type="NCBI Taxonomy" id="39841"/>
    <lineage>
        <taxon>Bacteria</taxon>
        <taxon>Pseudomonadati</taxon>
        <taxon>Thermodesulfobacteriota</taxon>
        <taxon>Syntrophobacteria</taxon>
        <taxon>Syntrophobacterales</taxon>
        <taxon>Thermodesulforhabdaceae</taxon>
        <taxon>Thermodesulforhabdus</taxon>
    </lineage>
</organism>
<evidence type="ECO:0000313" key="10">
    <source>
        <dbReference type="Proteomes" id="UP000199611"/>
    </source>
</evidence>
<evidence type="ECO:0000256" key="4">
    <source>
        <dbReference type="ARBA" id="ARBA00023274"/>
    </source>
</evidence>
<comment type="subunit">
    <text evidence="5">Part of the 50S ribosomal subunit.</text>
</comment>
<comment type="similarity">
    <text evidence="5 6">Belongs to the universal ribosomal protein uL6 family.</text>
</comment>
<name>A0A1I4VMJ8_9BACT</name>
<dbReference type="InterPro" id="IPR020040">
    <property type="entry name" value="Ribosomal_uL6_a/b-dom"/>
</dbReference>
<keyword evidence="1 5" id="KW-0699">rRNA-binding</keyword>
<evidence type="ECO:0000256" key="6">
    <source>
        <dbReference type="RuleBase" id="RU003869"/>
    </source>
</evidence>
<sequence>MSRIGKLPVQIPQGVEVKIEGNKVSVKGPKGQLSREFPEDVEIFMEDNQVRVRPRNQTRRARAMYGLVRTLINNMVTGVHKGFTKELHIFGTGYRAEVKGNAIHLSLGYSHPIEFPLPESVKASVDKQTVIKLECPDKELLGLTAARIRALRPVEPYKGKGIRYGDEEVRRKVGKAGGK</sequence>
<dbReference type="PANTHER" id="PTHR11655:SF14">
    <property type="entry name" value="LARGE RIBOSOMAL SUBUNIT PROTEIN UL6M"/>
    <property type="match status" value="1"/>
</dbReference>
<dbReference type="RefSeq" id="WP_093396044.1">
    <property type="nucleotide sequence ID" value="NZ_FOUU01000010.1"/>
</dbReference>
<dbReference type="EMBL" id="FOUU01000010">
    <property type="protein sequence ID" value="SFN02494.1"/>
    <property type="molecule type" value="Genomic_DNA"/>
</dbReference>
<feature type="domain" description="Large ribosomal subunit protein uL6 alpha-beta" evidence="8">
    <location>
        <begin position="90"/>
        <end position="165"/>
    </location>
</feature>
<dbReference type="OrthoDB" id="9805007at2"/>
<dbReference type="PIRSF" id="PIRSF002162">
    <property type="entry name" value="Ribosomal_L6"/>
    <property type="match status" value="1"/>
</dbReference>
<evidence type="ECO:0000313" key="9">
    <source>
        <dbReference type="EMBL" id="SFN02494.1"/>
    </source>
</evidence>
<evidence type="ECO:0000256" key="2">
    <source>
        <dbReference type="ARBA" id="ARBA00022884"/>
    </source>
</evidence>
<comment type="function">
    <text evidence="5 7">This protein binds to the 23S rRNA, and is important in its secondary structure. It is located near the subunit interface in the base of the L7/L12 stalk, and near the tRNA binding site of the peptidyltransferase center.</text>
</comment>
<dbReference type="PRINTS" id="PR00059">
    <property type="entry name" value="RIBOSOMALL6"/>
</dbReference>
<dbReference type="Gene3D" id="3.90.930.12">
    <property type="entry name" value="Ribosomal protein L6, alpha-beta domain"/>
    <property type="match status" value="2"/>
</dbReference>
<dbReference type="AlphaFoldDB" id="A0A1I4VMJ8"/>
<evidence type="ECO:0000256" key="1">
    <source>
        <dbReference type="ARBA" id="ARBA00022730"/>
    </source>
</evidence>
<dbReference type="STRING" id="39841.SAMN05660836_02377"/>
<keyword evidence="4 5" id="KW-0687">Ribonucleoprotein</keyword>
<dbReference type="SUPFAM" id="SSF56053">
    <property type="entry name" value="Ribosomal protein L6"/>
    <property type="match status" value="2"/>
</dbReference>
<dbReference type="InterPro" id="IPR019906">
    <property type="entry name" value="Ribosomal_uL6_bac-type"/>
</dbReference>
<dbReference type="Pfam" id="PF00347">
    <property type="entry name" value="Ribosomal_L6"/>
    <property type="match status" value="2"/>
</dbReference>
<dbReference type="PANTHER" id="PTHR11655">
    <property type="entry name" value="60S/50S RIBOSOMAL PROTEIN L6/L9"/>
    <property type="match status" value="1"/>
</dbReference>
<dbReference type="FunFam" id="3.90.930.12:FF:000002">
    <property type="entry name" value="50S ribosomal protein L6"/>
    <property type="match status" value="1"/>
</dbReference>
<dbReference type="Proteomes" id="UP000199611">
    <property type="component" value="Unassembled WGS sequence"/>
</dbReference>
<gene>
    <name evidence="5" type="primary">rplF</name>
    <name evidence="9" type="ORF">SAMN05660836_02377</name>
</gene>
<protein>
    <recommendedName>
        <fullName evidence="5">Large ribosomal subunit protein uL6</fullName>
    </recommendedName>
</protein>